<protein>
    <submittedName>
        <fullName evidence="12">Neuropeptide FF receptor 2</fullName>
    </submittedName>
</protein>
<evidence type="ECO:0000256" key="2">
    <source>
        <dbReference type="ARBA" id="ARBA00022475"/>
    </source>
</evidence>
<dbReference type="PANTHER" id="PTHR24248">
    <property type="entry name" value="ADRENERGIC RECEPTOR-RELATED G-PROTEIN COUPLED RECEPTOR"/>
    <property type="match status" value="1"/>
</dbReference>
<dbReference type="Gene3D" id="1.20.1070.10">
    <property type="entry name" value="Rhodopsin 7-helix transmembrane proteins"/>
    <property type="match status" value="1"/>
</dbReference>
<dbReference type="AlphaFoldDB" id="A0AAD9QKP4"/>
<evidence type="ECO:0000259" key="11">
    <source>
        <dbReference type="PROSITE" id="PS50262"/>
    </source>
</evidence>
<dbReference type="PRINTS" id="PR00237">
    <property type="entry name" value="GPCRRHODOPSN"/>
</dbReference>
<comment type="caution">
    <text evidence="12">The sequence shown here is derived from an EMBL/GenBank/DDBJ whole genome shotgun (WGS) entry which is preliminary data.</text>
</comment>
<dbReference type="SUPFAM" id="SSF81321">
    <property type="entry name" value="Family A G protein-coupled receptor-like"/>
    <property type="match status" value="1"/>
</dbReference>
<keyword evidence="5" id="KW-0297">G-protein coupled receptor</keyword>
<reference evidence="12" key="2">
    <citation type="journal article" date="2023" name="Science">
        <title>Genomic signatures of disease resistance in endangered staghorn corals.</title>
        <authorList>
            <person name="Vollmer S.V."/>
            <person name="Selwyn J.D."/>
            <person name="Despard B.A."/>
            <person name="Roesel C.L."/>
        </authorList>
    </citation>
    <scope>NUCLEOTIDE SEQUENCE</scope>
    <source>
        <strain evidence="12">K2</strain>
    </source>
</reference>
<evidence type="ECO:0000256" key="1">
    <source>
        <dbReference type="ARBA" id="ARBA00004651"/>
    </source>
</evidence>
<feature type="domain" description="G-protein coupled receptors family 1 profile" evidence="11">
    <location>
        <begin position="32"/>
        <end position="73"/>
    </location>
</feature>
<keyword evidence="7" id="KW-1015">Disulfide bond</keyword>
<feature type="transmembrane region" description="Helical" evidence="10">
    <location>
        <begin position="12"/>
        <end position="32"/>
    </location>
</feature>
<evidence type="ECO:0000313" key="12">
    <source>
        <dbReference type="EMBL" id="KAK2563040.1"/>
    </source>
</evidence>
<gene>
    <name evidence="12" type="ORF">P5673_014049</name>
</gene>
<organism evidence="12 13">
    <name type="scientific">Acropora cervicornis</name>
    <name type="common">Staghorn coral</name>
    <dbReference type="NCBI Taxonomy" id="6130"/>
    <lineage>
        <taxon>Eukaryota</taxon>
        <taxon>Metazoa</taxon>
        <taxon>Cnidaria</taxon>
        <taxon>Anthozoa</taxon>
        <taxon>Hexacorallia</taxon>
        <taxon>Scleractinia</taxon>
        <taxon>Astrocoeniina</taxon>
        <taxon>Acroporidae</taxon>
        <taxon>Acropora</taxon>
    </lineage>
</organism>
<accession>A0AAD9QKP4</accession>
<keyword evidence="9" id="KW-0807">Transducer</keyword>
<keyword evidence="8 12" id="KW-0675">Receptor</keyword>
<evidence type="ECO:0000256" key="9">
    <source>
        <dbReference type="ARBA" id="ARBA00023224"/>
    </source>
</evidence>
<keyword evidence="13" id="KW-1185">Reference proteome</keyword>
<dbReference type="Proteomes" id="UP001249851">
    <property type="component" value="Unassembled WGS sequence"/>
</dbReference>
<keyword evidence="6 10" id="KW-0472">Membrane</keyword>
<dbReference type="GO" id="GO:0005886">
    <property type="term" value="C:plasma membrane"/>
    <property type="evidence" value="ECO:0007669"/>
    <property type="project" value="UniProtKB-SubCell"/>
</dbReference>
<dbReference type="GO" id="GO:0004930">
    <property type="term" value="F:G protein-coupled receptor activity"/>
    <property type="evidence" value="ECO:0007669"/>
    <property type="project" value="UniProtKB-KW"/>
</dbReference>
<evidence type="ECO:0000256" key="4">
    <source>
        <dbReference type="ARBA" id="ARBA00022989"/>
    </source>
</evidence>
<dbReference type="InterPro" id="IPR017452">
    <property type="entry name" value="GPCR_Rhodpsn_7TM"/>
</dbReference>
<keyword evidence="2" id="KW-1003">Cell membrane</keyword>
<evidence type="ECO:0000256" key="7">
    <source>
        <dbReference type="ARBA" id="ARBA00023157"/>
    </source>
</evidence>
<dbReference type="PROSITE" id="PS50262">
    <property type="entry name" value="G_PROTEIN_RECEP_F1_2"/>
    <property type="match status" value="1"/>
</dbReference>
<keyword evidence="4 10" id="KW-1133">Transmembrane helix</keyword>
<evidence type="ECO:0000256" key="3">
    <source>
        <dbReference type="ARBA" id="ARBA00022692"/>
    </source>
</evidence>
<proteinExistence type="predicted"/>
<evidence type="ECO:0000256" key="8">
    <source>
        <dbReference type="ARBA" id="ARBA00023170"/>
    </source>
</evidence>
<dbReference type="EMBL" id="JARQWQ010000027">
    <property type="protein sequence ID" value="KAK2563040.1"/>
    <property type="molecule type" value="Genomic_DNA"/>
</dbReference>
<evidence type="ECO:0000256" key="5">
    <source>
        <dbReference type="ARBA" id="ARBA00023040"/>
    </source>
</evidence>
<name>A0AAD9QKP4_ACRCE</name>
<evidence type="ECO:0000256" key="10">
    <source>
        <dbReference type="SAM" id="Phobius"/>
    </source>
</evidence>
<dbReference type="InterPro" id="IPR000276">
    <property type="entry name" value="GPCR_Rhodpsn"/>
</dbReference>
<reference evidence="12" key="1">
    <citation type="journal article" date="2023" name="G3 (Bethesda)">
        <title>Whole genome assembly and annotation of the endangered Caribbean coral Acropora cervicornis.</title>
        <authorList>
            <person name="Selwyn J.D."/>
            <person name="Vollmer S.V."/>
        </authorList>
    </citation>
    <scope>NUCLEOTIDE SEQUENCE</scope>
    <source>
        <strain evidence="12">K2</strain>
    </source>
</reference>
<evidence type="ECO:0000256" key="6">
    <source>
        <dbReference type="ARBA" id="ARBA00023136"/>
    </source>
</evidence>
<keyword evidence="3 10" id="KW-0812">Transmembrane</keyword>
<dbReference type="PANTHER" id="PTHR24248:SF125">
    <property type="entry name" value="DOPAMINE D2-LIKE RECEPTOR"/>
    <property type="match status" value="1"/>
</dbReference>
<sequence length="120" mass="13255">MMMATDLQSRSVYLVVVEVSSLIVLSLLSLKGNTLGCISVHRNTPLRTTTNLYITALAISDLLSAVFVMPLTIGVLHLEMACIESPELGQLQRKFEVEVKNTAELPQRRQGFSCLLFNDS</sequence>
<evidence type="ECO:0000313" key="13">
    <source>
        <dbReference type="Proteomes" id="UP001249851"/>
    </source>
</evidence>
<comment type="subcellular location">
    <subcellularLocation>
        <location evidence="1">Cell membrane</location>
        <topology evidence="1">Multi-pass membrane protein</topology>
    </subcellularLocation>
</comment>
<feature type="transmembrane region" description="Helical" evidence="10">
    <location>
        <begin position="52"/>
        <end position="76"/>
    </location>
</feature>